<organism evidence="1 2">
    <name type="scientific">Desulfatibacillum alkenivorans DSM 16219</name>
    <dbReference type="NCBI Taxonomy" id="1121393"/>
    <lineage>
        <taxon>Bacteria</taxon>
        <taxon>Pseudomonadati</taxon>
        <taxon>Thermodesulfobacteriota</taxon>
        <taxon>Desulfobacteria</taxon>
        <taxon>Desulfobacterales</taxon>
        <taxon>Desulfatibacillaceae</taxon>
        <taxon>Desulfatibacillum</taxon>
    </lineage>
</organism>
<protein>
    <submittedName>
        <fullName evidence="1">Uncharacterized protein</fullName>
    </submittedName>
</protein>
<dbReference type="EMBL" id="FQZU01000034">
    <property type="protein sequence ID" value="SHK81293.1"/>
    <property type="molecule type" value="Genomic_DNA"/>
</dbReference>
<proteinExistence type="predicted"/>
<accession>A0A1M6VIF1</accession>
<dbReference type="STRING" id="1121393.SAMN02745216_04124"/>
<name>A0A1M6VIF1_9BACT</name>
<gene>
    <name evidence="1" type="ORF">SAMN02745216_04124</name>
</gene>
<dbReference type="Proteomes" id="UP000183994">
    <property type="component" value="Unassembled WGS sequence"/>
</dbReference>
<keyword evidence="2" id="KW-1185">Reference proteome</keyword>
<evidence type="ECO:0000313" key="2">
    <source>
        <dbReference type="Proteomes" id="UP000183994"/>
    </source>
</evidence>
<dbReference type="AlphaFoldDB" id="A0A1M6VIF1"/>
<dbReference type="OrthoDB" id="5412516at2"/>
<evidence type="ECO:0000313" key="1">
    <source>
        <dbReference type="EMBL" id="SHK81293.1"/>
    </source>
</evidence>
<sequence>MEKMLPEKARLLALLKQGNFNVPDFIFIPAEDFEKDSFKDLEDFLSRFSDDFKVIARSAHPMEEYYKGGTFDSLETYADIGGIKYARKRIIKSARKAKKLAIMRQQIFNNAPELKLDDMGVIVMPFISGASIMAKMVGDHWEFGYSMDRSHKVQRDPYITNTPHDIKLLHMSQEIQAFLGFRCEIEFIVSPTGEVFVVQAKDISSIDTRGFKDSETRIKLDGVRRIRRRRNYRERPLFVMDNNAFYLEVISKCEDIVLGREDGKETTIEDLLSLIRGYERDMEEFAIWHERYAVLRLSTRDPKELYQVANHYLDEYPEIHGQLAKALHTNLYQMDYFLAEADTLIAKDKFRINLCSHDAYGIDTLRNPVWSVYWNMDRHDEVIKSFIRLGLKTGDTIAVEIDPDEKPSVHKL</sequence>
<reference evidence="2" key="1">
    <citation type="submission" date="2016-11" db="EMBL/GenBank/DDBJ databases">
        <authorList>
            <person name="Varghese N."/>
            <person name="Submissions S."/>
        </authorList>
    </citation>
    <scope>NUCLEOTIDE SEQUENCE [LARGE SCALE GENOMIC DNA]</scope>
    <source>
        <strain evidence="2">DSM 16219</strain>
    </source>
</reference>